<sequence length="71" mass="7605">MGKGSPPALEREPRVLLAVPGSCSASAGRRCHLPAGVRCVRTVVWGYFTQDVSGLRVSSAKREAPWPSQAR</sequence>
<reference evidence="1" key="1">
    <citation type="journal article" date="2022" name="bioRxiv">
        <title>Sequencing and chromosome-scale assembly of the giantPleurodeles waltlgenome.</title>
        <authorList>
            <person name="Brown T."/>
            <person name="Elewa A."/>
            <person name="Iarovenko S."/>
            <person name="Subramanian E."/>
            <person name="Araus A.J."/>
            <person name="Petzold A."/>
            <person name="Susuki M."/>
            <person name="Suzuki K.-i.T."/>
            <person name="Hayashi T."/>
            <person name="Toyoda A."/>
            <person name="Oliveira C."/>
            <person name="Osipova E."/>
            <person name="Leigh N.D."/>
            <person name="Simon A."/>
            <person name="Yun M.H."/>
        </authorList>
    </citation>
    <scope>NUCLEOTIDE SEQUENCE</scope>
    <source>
        <strain evidence="1">20211129_DDA</strain>
        <tissue evidence="1">Liver</tissue>
    </source>
</reference>
<organism evidence="1 2">
    <name type="scientific">Pleurodeles waltl</name>
    <name type="common">Iberian ribbed newt</name>
    <dbReference type="NCBI Taxonomy" id="8319"/>
    <lineage>
        <taxon>Eukaryota</taxon>
        <taxon>Metazoa</taxon>
        <taxon>Chordata</taxon>
        <taxon>Craniata</taxon>
        <taxon>Vertebrata</taxon>
        <taxon>Euteleostomi</taxon>
        <taxon>Amphibia</taxon>
        <taxon>Batrachia</taxon>
        <taxon>Caudata</taxon>
        <taxon>Salamandroidea</taxon>
        <taxon>Salamandridae</taxon>
        <taxon>Pleurodelinae</taxon>
        <taxon>Pleurodeles</taxon>
    </lineage>
</organism>
<protein>
    <submittedName>
        <fullName evidence="1">Uncharacterized protein</fullName>
    </submittedName>
</protein>
<accession>A0AAV7WPB5</accession>
<name>A0AAV7WPB5_PLEWA</name>
<proteinExistence type="predicted"/>
<comment type="caution">
    <text evidence="1">The sequence shown here is derived from an EMBL/GenBank/DDBJ whole genome shotgun (WGS) entry which is preliminary data.</text>
</comment>
<dbReference type="Proteomes" id="UP001066276">
    <property type="component" value="Chromosome 1_1"/>
</dbReference>
<evidence type="ECO:0000313" key="1">
    <source>
        <dbReference type="EMBL" id="KAJ1214737.1"/>
    </source>
</evidence>
<dbReference type="AlphaFoldDB" id="A0AAV7WPB5"/>
<keyword evidence="2" id="KW-1185">Reference proteome</keyword>
<evidence type="ECO:0000313" key="2">
    <source>
        <dbReference type="Proteomes" id="UP001066276"/>
    </source>
</evidence>
<gene>
    <name evidence="1" type="ORF">NDU88_002354</name>
</gene>
<dbReference type="EMBL" id="JANPWB010000001">
    <property type="protein sequence ID" value="KAJ1214737.1"/>
    <property type="molecule type" value="Genomic_DNA"/>
</dbReference>